<dbReference type="PANTHER" id="PTHR42886">
    <property type="entry name" value="RE40534P-RELATED"/>
    <property type="match status" value="1"/>
</dbReference>
<dbReference type="Pfam" id="PF12146">
    <property type="entry name" value="Hydrolase_4"/>
    <property type="match status" value="1"/>
</dbReference>
<dbReference type="Gene3D" id="3.40.50.1820">
    <property type="entry name" value="alpha/beta hydrolase"/>
    <property type="match status" value="1"/>
</dbReference>
<reference evidence="2" key="1">
    <citation type="submission" date="2021-01" db="UniProtKB">
        <authorList>
            <consortium name="EnsemblPlants"/>
        </authorList>
    </citation>
    <scope>IDENTIFICATION</scope>
</reference>
<dbReference type="EnsemblPlants" id="Kaladp0018s0311.1.v1.1">
    <property type="protein sequence ID" value="Kaladp0018s0311.1.v1.1"/>
    <property type="gene ID" value="Kaladp0018s0311.v1.1"/>
</dbReference>
<dbReference type="InterPro" id="IPR022742">
    <property type="entry name" value="Hydrolase_4"/>
</dbReference>
<evidence type="ECO:0000313" key="2">
    <source>
        <dbReference type="EnsemblPlants" id="Kaladp0018s0311.1.v1.1"/>
    </source>
</evidence>
<dbReference type="SUPFAM" id="SSF53474">
    <property type="entry name" value="alpha/beta-Hydrolases"/>
    <property type="match status" value="1"/>
</dbReference>
<dbReference type="GO" id="GO:0005829">
    <property type="term" value="C:cytosol"/>
    <property type="evidence" value="ECO:0007669"/>
    <property type="project" value="TreeGrafter"/>
</dbReference>
<organism evidence="2 3">
    <name type="scientific">Kalanchoe fedtschenkoi</name>
    <name type="common">Lavender scallops</name>
    <name type="synonym">South American air plant</name>
    <dbReference type="NCBI Taxonomy" id="63787"/>
    <lineage>
        <taxon>Eukaryota</taxon>
        <taxon>Viridiplantae</taxon>
        <taxon>Streptophyta</taxon>
        <taxon>Embryophyta</taxon>
        <taxon>Tracheophyta</taxon>
        <taxon>Spermatophyta</taxon>
        <taxon>Magnoliopsida</taxon>
        <taxon>eudicotyledons</taxon>
        <taxon>Gunneridae</taxon>
        <taxon>Pentapetalae</taxon>
        <taxon>Saxifragales</taxon>
        <taxon>Crassulaceae</taxon>
        <taxon>Kalanchoe</taxon>
    </lineage>
</organism>
<dbReference type="OMA" id="WAPAGNM"/>
<feature type="domain" description="Serine aminopeptidase S33" evidence="1">
    <location>
        <begin position="112"/>
        <end position="317"/>
    </location>
</feature>
<evidence type="ECO:0000313" key="3">
    <source>
        <dbReference type="Proteomes" id="UP000594263"/>
    </source>
</evidence>
<dbReference type="PANTHER" id="PTHR42886:SF53">
    <property type="entry name" value="ALPHA_BETA-HYDROLASES SUPERFAMILY PROTEIN"/>
    <property type="match status" value="1"/>
</dbReference>
<dbReference type="FunFam" id="3.40.50.1820:FF:000170">
    <property type="entry name" value="Alpha/beta-Hydrolases superfamily protein"/>
    <property type="match status" value="1"/>
</dbReference>
<keyword evidence="3" id="KW-1185">Reference proteome</keyword>
<name>A0A7N0T2E0_KALFE</name>
<dbReference type="Proteomes" id="UP000594263">
    <property type="component" value="Unplaced"/>
</dbReference>
<evidence type="ECO:0000259" key="1">
    <source>
        <dbReference type="Pfam" id="PF12146"/>
    </source>
</evidence>
<sequence>MSTEYSIPVTTATSFPFFFSTSKARRPASDANLRLFGFSVPAAASLKSTGARNQLHKAVTSKLGVLNSSLRMDVTQQTGGATPGDDVEQRKISLQNKYGEKLVGILHDTGSKDLVILCHGFRSKKEHYIMVNIATGLEKEGISAFRFDFSGNGESEGSFTYGHYHREADDLYAVVEHFSSLGRNVIAVVGHSKGGDVVLLYASKYHNVHKVVNLSGRFDLHKGIEERLGEDFLDQVNKDGFIDVMQNNEVIYRVTKESLMDRLETDMHEACMAIDKSCRVLTVHGSADEVIPVEDGKEFAKIIPNHRLHIIDGADHCYSQNQAELVSVVVDFIKAGHLQD</sequence>
<accession>A0A7N0T2E0</accession>
<dbReference type="Gramene" id="Kaladp0018s0311.1.v1.1">
    <property type="protein sequence ID" value="Kaladp0018s0311.1.v1.1"/>
    <property type="gene ID" value="Kaladp0018s0311.v1.1"/>
</dbReference>
<dbReference type="AlphaFoldDB" id="A0A7N0T2E0"/>
<proteinExistence type="predicted"/>
<protein>
    <recommendedName>
        <fullName evidence="1">Serine aminopeptidase S33 domain-containing protein</fullName>
    </recommendedName>
</protein>
<dbReference type="InterPro" id="IPR029058">
    <property type="entry name" value="AB_hydrolase_fold"/>
</dbReference>